<dbReference type="AlphaFoldDB" id="A0A0L0FPH7"/>
<accession>A0A0L0FPH7</accession>
<gene>
    <name evidence="2" type="ORF">SARC_08968</name>
</gene>
<name>A0A0L0FPH7_9EUKA</name>
<evidence type="ECO:0000313" key="3">
    <source>
        <dbReference type="Proteomes" id="UP000054560"/>
    </source>
</evidence>
<dbReference type="RefSeq" id="XP_014152511.1">
    <property type="nucleotide sequence ID" value="XM_014297036.1"/>
</dbReference>
<reference evidence="2 3" key="1">
    <citation type="submission" date="2011-02" db="EMBL/GenBank/DDBJ databases">
        <title>The Genome Sequence of Sphaeroforma arctica JP610.</title>
        <authorList>
            <consortium name="The Broad Institute Genome Sequencing Platform"/>
            <person name="Russ C."/>
            <person name="Cuomo C."/>
            <person name="Young S.K."/>
            <person name="Zeng Q."/>
            <person name="Gargeya S."/>
            <person name="Alvarado L."/>
            <person name="Berlin A."/>
            <person name="Chapman S.B."/>
            <person name="Chen Z."/>
            <person name="Freedman E."/>
            <person name="Gellesch M."/>
            <person name="Goldberg J."/>
            <person name="Griggs A."/>
            <person name="Gujja S."/>
            <person name="Heilman E."/>
            <person name="Heiman D."/>
            <person name="Howarth C."/>
            <person name="Mehta T."/>
            <person name="Neiman D."/>
            <person name="Pearson M."/>
            <person name="Roberts A."/>
            <person name="Saif S."/>
            <person name="Shea T."/>
            <person name="Shenoy N."/>
            <person name="Sisk P."/>
            <person name="Stolte C."/>
            <person name="Sykes S."/>
            <person name="White J."/>
            <person name="Yandava C."/>
            <person name="Burger G."/>
            <person name="Gray M.W."/>
            <person name="Holland P.W.H."/>
            <person name="King N."/>
            <person name="Lang F.B.F."/>
            <person name="Roger A.J."/>
            <person name="Ruiz-Trillo I."/>
            <person name="Haas B."/>
            <person name="Nusbaum C."/>
            <person name="Birren B."/>
        </authorList>
    </citation>
    <scope>NUCLEOTIDE SEQUENCE [LARGE SCALE GENOMIC DNA]</scope>
    <source>
        <strain evidence="2 3">JP610</strain>
    </source>
</reference>
<dbReference type="Proteomes" id="UP000054560">
    <property type="component" value="Unassembled WGS sequence"/>
</dbReference>
<protein>
    <submittedName>
        <fullName evidence="2">Uncharacterized protein</fullName>
    </submittedName>
</protein>
<evidence type="ECO:0000256" key="1">
    <source>
        <dbReference type="SAM" id="MobiDB-lite"/>
    </source>
</evidence>
<feature type="compositionally biased region" description="Basic residues" evidence="1">
    <location>
        <begin position="57"/>
        <end position="66"/>
    </location>
</feature>
<feature type="compositionally biased region" description="Basic and acidic residues" evidence="1">
    <location>
        <begin position="15"/>
        <end position="26"/>
    </location>
</feature>
<feature type="compositionally biased region" description="Polar residues" evidence="1">
    <location>
        <begin position="42"/>
        <end position="54"/>
    </location>
</feature>
<dbReference type="GeneID" id="25909472"/>
<sequence>MEKKKELKYNSPHKPSLDERHSDTKVKLRKPISYDAHDMHMKTSQSSESLNSLNGGVRHRPGRQKSHLVASDSLRNLIDGDSPKRRSHADSAGTATESKGPTTLAVPHSLSLT</sequence>
<feature type="region of interest" description="Disordered" evidence="1">
    <location>
        <begin position="1"/>
        <end position="113"/>
    </location>
</feature>
<evidence type="ECO:0000313" key="2">
    <source>
        <dbReference type="EMBL" id="KNC78609.1"/>
    </source>
</evidence>
<dbReference type="EMBL" id="KQ242458">
    <property type="protein sequence ID" value="KNC78609.1"/>
    <property type="molecule type" value="Genomic_DNA"/>
</dbReference>
<keyword evidence="3" id="KW-1185">Reference proteome</keyword>
<organism evidence="2 3">
    <name type="scientific">Sphaeroforma arctica JP610</name>
    <dbReference type="NCBI Taxonomy" id="667725"/>
    <lineage>
        <taxon>Eukaryota</taxon>
        <taxon>Ichthyosporea</taxon>
        <taxon>Ichthyophonida</taxon>
        <taxon>Sphaeroforma</taxon>
    </lineage>
</organism>
<proteinExistence type="predicted"/>